<evidence type="ECO:0000256" key="1">
    <source>
        <dbReference type="ARBA" id="ARBA00004127"/>
    </source>
</evidence>
<proteinExistence type="inferred from homology"/>
<evidence type="ECO:0000256" key="5">
    <source>
        <dbReference type="ARBA" id="ARBA00022989"/>
    </source>
</evidence>
<gene>
    <name evidence="12" type="primary">nuoM_2</name>
    <name evidence="12" type="ORF">BSF38_02484</name>
</gene>
<accession>A0A1U7CQ08</accession>
<dbReference type="OrthoDB" id="9807568at2"/>
<evidence type="ECO:0000313" key="13">
    <source>
        <dbReference type="Proteomes" id="UP000186309"/>
    </source>
</evidence>
<protein>
    <submittedName>
        <fullName evidence="12">NADH-quinone oxidoreductase subunit M</fullName>
        <ecNumber evidence="12">1.6.5.11</ecNumber>
    </submittedName>
</protein>
<feature type="transmembrane region" description="Helical" evidence="9">
    <location>
        <begin position="31"/>
        <end position="55"/>
    </location>
</feature>
<dbReference type="EC" id="1.6.5.11" evidence="12"/>
<feature type="transmembrane region" description="Helical" evidence="9">
    <location>
        <begin position="165"/>
        <end position="184"/>
    </location>
</feature>
<feature type="transmembrane region" description="Helical" evidence="9">
    <location>
        <begin position="114"/>
        <end position="136"/>
    </location>
</feature>
<dbReference type="EMBL" id="CP019082">
    <property type="protein sequence ID" value="APW60986.1"/>
    <property type="molecule type" value="Genomic_DNA"/>
</dbReference>
<dbReference type="Proteomes" id="UP000186309">
    <property type="component" value="Chromosome"/>
</dbReference>
<dbReference type="KEGG" id="pbor:BSF38_02484"/>
<keyword evidence="7 9" id="KW-0472">Membrane</keyword>
<dbReference type="Pfam" id="PF01059">
    <property type="entry name" value="Oxidored_q5_N"/>
    <property type="match status" value="1"/>
</dbReference>
<keyword evidence="5 9" id="KW-1133">Transmembrane helix</keyword>
<dbReference type="GO" id="GO:0015990">
    <property type="term" value="P:electron transport coupled proton transport"/>
    <property type="evidence" value="ECO:0007669"/>
    <property type="project" value="TreeGrafter"/>
</dbReference>
<dbReference type="PRINTS" id="PR01437">
    <property type="entry name" value="NUOXDRDTASE4"/>
</dbReference>
<organism evidence="12 13">
    <name type="scientific">Paludisphaera borealis</name>
    <dbReference type="NCBI Taxonomy" id="1387353"/>
    <lineage>
        <taxon>Bacteria</taxon>
        <taxon>Pseudomonadati</taxon>
        <taxon>Planctomycetota</taxon>
        <taxon>Planctomycetia</taxon>
        <taxon>Isosphaerales</taxon>
        <taxon>Isosphaeraceae</taxon>
        <taxon>Paludisphaera</taxon>
    </lineage>
</organism>
<keyword evidence="4" id="KW-1278">Translocase</keyword>
<evidence type="ECO:0000313" key="12">
    <source>
        <dbReference type="EMBL" id="APW60986.1"/>
    </source>
</evidence>
<dbReference type="GO" id="GO:0012505">
    <property type="term" value="C:endomembrane system"/>
    <property type="evidence" value="ECO:0007669"/>
    <property type="project" value="UniProtKB-SubCell"/>
</dbReference>
<dbReference type="PANTHER" id="PTHR43507:SF1">
    <property type="entry name" value="NADH-UBIQUINONE OXIDOREDUCTASE CHAIN 4"/>
    <property type="match status" value="1"/>
</dbReference>
<dbReference type="InterPro" id="IPR000260">
    <property type="entry name" value="NADH4_N"/>
</dbReference>
<sequence>MSDNLLLTSIWLLPLIGAAVVLLIPKQSESLVKYVATAFMVANFAATLVALGVYLGDAKAATPLQYRASQNQLVADAGGSVVVTDESQGEGDLVVRRAWIPAFNIQYYLGLDGISLSLVVLTGLISLLACIASWNIDRQVRGYYGLFLLLVASMMGVFVSLDLFLFYVFFEIMLLPMYFLIAIWGGENREYAAIKFLLYTLFGSVFILVSILILYFWPGDAGAISLVNATGQAQAFHGHSFDIVELTAIATASSYYGRYIQGWIFVLFLVGFIIKLPSFPFHTWLPDAHVQAPTPISMILAGVLLKIGGYGLIRLAWPLAPAGAYDWSYFVAALGVFSIIYGALVAMAQTDFKKLVAYSSVSHMGYVTLGMAVMNLSNSPQYYAYGVNGAMYMMLAHGITSAGMFFLVGVIYDRAHTRDLDKLGGLNNIMPMYGAVSYVIFFGSMGLPGLCGFVAEVFVLLAAFNYSVRLAVVAAAAVVLTAGYILWTIQRVFLGRNQAWKGLPDMSLRELVIAAPLVVLTVLMGVFPQGLILSWMSPSVNQMVNGVFTARELNTGAPDQPPVARLIAPRVPGEPVATPAIPPVVARTP</sequence>
<evidence type="ECO:0000256" key="9">
    <source>
        <dbReference type="SAM" id="Phobius"/>
    </source>
</evidence>
<feature type="domain" description="NADH:quinone oxidoreductase/Mrp antiporter transmembrane" evidence="10">
    <location>
        <begin position="160"/>
        <end position="481"/>
    </location>
</feature>
<evidence type="ECO:0000256" key="6">
    <source>
        <dbReference type="ARBA" id="ARBA00023027"/>
    </source>
</evidence>
<dbReference type="InterPro" id="IPR010227">
    <property type="entry name" value="NADH_Q_OxRdtase_chainM/4"/>
</dbReference>
<comment type="similarity">
    <text evidence="2">Belongs to the complex I subunit 4 family.</text>
</comment>
<keyword evidence="12" id="KW-0560">Oxidoreductase</keyword>
<keyword evidence="6" id="KW-0520">NAD</keyword>
<feature type="transmembrane region" description="Helical" evidence="9">
    <location>
        <begin position="433"/>
        <end position="464"/>
    </location>
</feature>
<dbReference type="RefSeq" id="WP_083712901.1">
    <property type="nucleotide sequence ID" value="NZ_CP019082.1"/>
</dbReference>
<dbReference type="GO" id="GO:0016020">
    <property type="term" value="C:membrane"/>
    <property type="evidence" value="ECO:0007669"/>
    <property type="project" value="UniProtKB-SubCell"/>
</dbReference>
<feature type="transmembrane region" description="Helical" evidence="9">
    <location>
        <begin position="355"/>
        <end position="377"/>
    </location>
</feature>
<feature type="transmembrane region" description="Helical" evidence="9">
    <location>
        <begin position="297"/>
        <end position="317"/>
    </location>
</feature>
<dbReference type="STRING" id="1387353.BSF38_02484"/>
<dbReference type="GO" id="GO:0003954">
    <property type="term" value="F:NADH dehydrogenase activity"/>
    <property type="evidence" value="ECO:0007669"/>
    <property type="project" value="TreeGrafter"/>
</dbReference>
<feature type="transmembrane region" description="Helical" evidence="9">
    <location>
        <begin position="329"/>
        <end position="348"/>
    </location>
</feature>
<dbReference type="Pfam" id="PF00361">
    <property type="entry name" value="Proton_antipo_M"/>
    <property type="match status" value="1"/>
</dbReference>
<evidence type="ECO:0000256" key="4">
    <source>
        <dbReference type="ARBA" id="ARBA00022967"/>
    </source>
</evidence>
<dbReference type="AlphaFoldDB" id="A0A1U7CQ08"/>
<dbReference type="PANTHER" id="PTHR43507">
    <property type="entry name" value="NADH-UBIQUINONE OXIDOREDUCTASE CHAIN 4"/>
    <property type="match status" value="1"/>
</dbReference>
<name>A0A1U7CQ08_9BACT</name>
<dbReference type="GO" id="GO:0008137">
    <property type="term" value="F:NADH dehydrogenase (ubiquinone) activity"/>
    <property type="evidence" value="ECO:0007669"/>
    <property type="project" value="InterPro"/>
</dbReference>
<dbReference type="InterPro" id="IPR003918">
    <property type="entry name" value="NADH_UbQ_OxRdtase"/>
</dbReference>
<feature type="transmembrane region" description="Helical" evidence="9">
    <location>
        <begin position="389"/>
        <end position="412"/>
    </location>
</feature>
<dbReference type="GO" id="GO:0048039">
    <property type="term" value="F:ubiquinone binding"/>
    <property type="evidence" value="ECO:0007669"/>
    <property type="project" value="TreeGrafter"/>
</dbReference>
<feature type="domain" description="NADH:ubiquinone oxidoreductase chain 4 N-terminal" evidence="11">
    <location>
        <begin position="103"/>
        <end position="157"/>
    </location>
</feature>
<dbReference type="InterPro" id="IPR001750">
    <property type="entry name" value="ND/Mrp_TM"/>
</dbReference>
<evidence type="ECO:0000256" key="8">
    <source>
        <dbReference type="RuleBase" id="RU000320"/>
    </source>
</evidence>
<evidence type="ECO:0000256" key="2">
    <source>
        <dbReference type="ARBA" id="ARBA00009025"/>
    </source>
</evidence>
<keyword evidence="3 8" id="KW-0812">Transmembrane</keyword>
<reference evidence="13" key="1">
    <citation type="submission" date="2016-12" db="EMBL/GenBank/DDBJ databases">
        <title>Comparative genomics of four Isosphaeraceae planctomycetes: a common pool of plasmids and glycoside hydrolase genes.</title>
        <authorList>
            <person name="Ivanova A."/>
        </authorList>
    </citation>
    <scope>NUCLEOTIDE SEQUENCE [LARGE SCALE GENOMIC DNA]</scope>
    <source>
        <strain evidence="13">PX4</strain>
    </source>
</reference>
<evidence type="ECO:0000259" key="10">
    <source>
        <dbReference type="Pfam" id="PF00361"/>
    </source>
</evidence>
<feature type="transmembrane region" description="Helical" evidence="9">
    <location>
        <begin position="196"/>
        <end position="217"/>
    </location>
</feature>
<evidence type="ECO:0000256" key="7">
    <source>
        <dbReference type="ARBA" id="ARBA00023136"/>
    </source>
</evidence>
<dbReference type="NCBIfam" id="TIGR01972">
    <property type="entry name" value="NDH_I_M"/>
    <property type="match status" value="1"/>
</dbReference>
<feature type="transmembrane region" description="Helical" evidence="9">
    <location>
        <begin position="511"/>
        <end position="536"/>
    </location>
</feature>
<keyword evidence="13" id="KW-1185">Reference proteome</keyword>
<evidence type="ECO:0000256" key="3">
    <source>
        <dbReference type="ARBA" id="ARBA00022692"/>
    </source>
</evidence>
<evidence type="ECO:0000259" key="11">
    <source>
        <dbReference type="Pfam" id="PF01059"/>
    </source>
</evidence>
<feature type="transmembrane region" description="Helical" evidence="9">
    <location>
        <begin position="6"/>
        <end position="24"/>
    </location>
</feature>
<feature type="transmembrane region" description="Helical" evidence="9">
    <location>
        <begin position="470"/>
        <end position="490"/>
    </location>
</feature>
<feature type="transmembrane region" description="Helical" evidence="9">
    <location>
        <begin position="263"/>
        <end position="285"/>
    </location>
</feature>
<feature type="transmembrane region" description="Helical" evidence="9">
    <location>
        <begin position="143"/>
        <end position="159"/>
    </location>
</feature>
<comment type="subcellular location">
    <subcellularLocation>
        <location evidence="1">Endomembrane system</location>
        <topology evidence="1">Multi-pass membrane protein</topology>
    </subcellularLocation>
    <subcellularLocation>
        <location evidence="8">Membrane</location>
        <topology evidence="8">Multi-pass membrane protein</topology>
    </subcellularLocation>
</comment>
<dbReference type="GO" id="GO:0042773">
    <property type="term" value="P:ATP synthesis coupled electron transport"/>
    <property type="evidence" value="ECO:0007669"/>
    <property type="project" value="InterPro"/>
</dbReference>